<dbReference type="AlphaFoldDB" id="A0A553CK26"/>
<keyword evidence="3" id="KW-1185">Reference proteome</keyword>
<dbReference type="InterPro" id="IPR001763">
    <property type="entry name" value="Rhodanese-like_dom"/>
</dbReference>
<gene>
    <name evidence="2" type="ORF">FNW17_09300</name>
</gene>
<evidence type="ECO:0000313" key="3">
    <source>
        <dbReference type="Proteomes" id="UP000318585"/>
    </source>
</evidence>
<dbReference type="OrthoDB" id="9792269at2"/>
<dbReference type="InterPro" id="IPR015393">
    <property type="entry name" value="DUF1972"/>
</dbReference>
<accession>A0A553CK26</accession>
<dbReference type="RefSeq" id="WP_144071494.1">
    <property type="nucleotide sequence ID" value="NZ_VJZR01000007.1"/>
</dbReference>
<reference evidence="2 3" key="1">
    <citation type="submission" date="2019-07" db="EMBL/GenBank/DDBJ databases">
        <title>Novel species of Flavobacterium.</title>
        <authorList>
            <person name="Liu Q."/>
            <person name="Xin Y.-H."/>
        </authorList>
    </citation>
    <scope>NUCLEOTIDE SEQUENCE [LARGE SCALE GENOMIC DNA]</scope>
    <source>
        <strain evidence="2 3">LB3P56</strain>
    </source>
</reference>
<dbReference type="PROSITE" id="PS50206">
    <property type="entry name" value="RHODANESE_3"/>
    <property type="match status" value="1"/>
</dbReference>
<sequence length="365" mass="42074">MAYKKKIHIVGTHGVPAKYGGFETLADFLCQYLKDDYELTVYCNTHKYPDKEKEYYGAKLKYLKLEANGFKGIFYDLITYVQALFNADVILYLSPVGSGFMTPLKYLTRKKVIVNHGGLNEWEREKLSTVEKLWAKFNHWVAAKFADINIADNLLYQKSLKDIFKANSIVIRYGGDHVNTIDSKSIDFIKKYPFVKNTYAVSVSRAQLDNNIHLVLEAFESFNDYKVVLISNWNISKYGIDLKEKYSNHPNMILLDAIYDKEELDYLRGNALVYIHSHSRCGTSPSLVEAMCLRNAIISYDAPTNRETTQNKAIFFSSATSLNDELKKVSLQDLESNKEKMFEIASKEYNWERISSEYKTIIDSL</sequence>
<dbReference type="Pfam" id="PF09314">
    <property type="entry name" value="DUF1972"/>
    <property type="match status" value="1"/>
</dbReference>
<dbReference type="EMBL" id="VJZR01000007">
    <property type="protein sequence ID" value="TRX20856.1"/>
    <property type="molecule type" value="Genomic_DNA"/>
</dbReference>
<name>A0A553CK26_9FLAO</name>
<organism evidence="2 3">
    <name type="scientific">Flavobacterium franklandianum</name>
    <dbReference type="NCBI Taxonomy" id="2594430"/>
    <lineage>
        <taxon>Bacteria</taxon>
        <taxon>Pseudomonadati</taxon>
        <taxon>Bacteroidota</taxon>
        <taxon>Flavobacteriia</taxon>
        <taxon>Flavobacteriales</taxon>
        <taxon>Flavobacteriaceae</taxon>
        <taxon>Flavobacterium</taxon>
    </lineage>
</organism>
<dbReference type="Pfam" id="PF00534">
    <property type="entry name" value="Glycos_transf_1"/>
    <property type="match status" value="1"/>
</dbReference>
<dbReference type="Gene3D" id="3.40.50.2000">
    <property type="entry name" value="Glycogen Phosphorylase B"/>
    <property type="match status" value="2"/>
</dbReference>
<evidence type="ECO:0000259" key="1">
    <source>
        <dbReference type="PROSITE" id="PS50206"/>
    </source>
</evidence>
<comment type="caution">
    <text evidence="2">The sequence shown here is derived from an EMBL/GenBank/DDBJ whole genome shotgun (WGS) entry which is preliminary data.</text>
</comment>
<evidence type="ECO:0000313" key="2">
    <source>
        <dbReference type="EMBL" id="TRX20856.1"/>
    </source>
</evidence>
<dbReference type="SUPFAM" id="SSF53756">
    <property type="entry name" value="UDP-Glycosyltransferase/glycogen phosphorylase"/>
    <property type="match status" value="1"/>
</dbReference>
<proteinExistence type="predicted"/>
<protein>
    <submittedName>
        <fullName evidence="2">Glycosyltransferase family 1 protein</fullName>
    </submittedName>
</protein>
<dbReference type="Proteomes" id="UP000318585">
    <property type="component" value="Unassembled WGS sequence"/>
</dbReference>
<keyword evidence="2" id="KW-0808">Transferase</keyword>
<dbReference type="InterPro" id="IPR001296">
    <property type="entry name" value="Glyco_trans_1"/>
</dbReference>
<dbReference type="GO" id="GO:0016757">
    <property type="term" value="F:glycosyltransferase activity"/>
    <property type="evidence" value="ECO:0007669"/>
    <property type="project" value="InterPro"/>
</dbReference>
<feature type="domain" description="Rhodanese" evidence="1">
    <location>
        <begin position="104"/>
        <end position="131"/>
    </location>
</feature>